<sequence>MRLTKAVTGPLSARLRTCHSSANLGELDVTSGRGAVRTADRSDFWFGIALAVIDFIGERFFPKQELE</sequence>
<dbReference type="EMBL" id="JBBYHV010000002">
    <property type="protein sequence ID" value="MEL1251568.1"/>
    <property type="molecule type" value="Genomic_DNA"/>
</dbReference>
<gene>
    <name evidence="1" type="ORF">AAEO60_12905</name>
</gene>
<evidence type="ECO:0000313" key="1">
    <source>
        <dbReference type="EMBL" id="MEL1251568.1"/>
    </source>
</evidence>
<reference evidence="1 2" key="1">
    <citation type="submission" date="2024-04" db="EMBL/GenBank/DDBJ databases">
        <title>Aurantiacibacter sp. DGU6 16S ribosomal RNA gene Genome sequencing and assembly.</title>
        <authorList>
            <person name="Park S."/>
        </authorList>
    </citation>
    <scope>NUCLEOTIDE SEQUENCE [LARGE SCALE GENOMIC DNA]</scope>
    <source>
        <strain evidence="1 2">DGU6</strain>
    </source>
</reference>
<dbReference type="RefSeq" id="WP_341674118.1">
    <property type="nucleotide sequence ID" value="NZ_JBBYHV010000002.1"/>
</dbReference>
<protein>
    <submittedName>
        <fullName evidence="1">Uncharacterized protein</fullName>
    </submittedName>
</protein>
<evidence type="ECO:0000313" key="2">
    <source>
        <dbReference type="Proteomes" id="UP001497045"/>
    </source>
</evidence>
<accession>A0ABU9IGL8</accession>
<organism evidence="1 2">
    <name type="scientific">Aurantiacibacter gilvus</name>
    <dbReference type="NCBI Taxonomy" id="3139141"/>
    <lineage>
        <taxon>Bacteria</taxon>
        <taxon>Pseudomonadati</taxon>
        <taxon>Pseudomonadota</taxon>
        <taxon>Alphaproteobacteria</taxon>
        <taxon>Sphingomonadales</taxon>
        <taxon>Erythrobacteraceae</taxon>
        <taxon>Aurantiacibacter</taxon>
    </lineage>
</organism>
<keyword evidence="2" id="KW-1185">Reference proteome</keyword>
<name>A0ABU9IGL8_9SPHN</name>
<comment type="caution">
    <text evidence="1">The sequence shown here is derived from an EMBL/GenBank/DDBJ whole genome shotgun (WGS) entry which is preliminary data.</text>
</comment>
<dbReference type="Proteomes" id="UP001497045">
    <property type="component" value="Unassembled WGS sequence"/>
</dbReference>
<proteinExistence type="predicted"/>